<evidence type="ECO:0000256" key="2">
    <source>
        <dbReference type="ARBA" id="ARBA00022763"/>
    </source>
</evidence>
<dbReference type="Pfam" id="PF00817">
    <property type="entry name" value="IMS"/>
    <property type="match status" value="1"/>
</dbReference>
<feature type="domain" description="UmuC" evidence="3">
    <location>
        <begin position="29"/>
        <end position="104"/>
    </location>
</feature>
<dbReference type="AlphaFoldDB" id="A0A2A8CVL3"/>
<dbReference type="InterPro" id="IPR017961">
    <property type="entry name" value="DNA_pol_Y-fam_little_finger"/>
</dbReference>
<evidence type="ECO:0000259" key="3">
    <source>
        <dbReference type="PROSITE" id="PS50173"/>
    </source>
</evidence>
<proteinExistence type="inferred from homology"/>
<dbReference type="GO" id="GO:0006281">
    <property type="term" value="P:DNA repair"/>
    <property type="evidence" value="ECO:0007669"/>
    <property type="project" value="InterPro"/>
</dbReference>
<protein>
    <recommendedName>
        <fullName evidence="3">UmuC domain-containing protein</fullName>
    </recommendedName>
</protein>
<dbReference type="InterPro" id="IPR050356">
    <property type="entry name" value="SulA_CellDiv_inhibitor"/>
</dbReference>
<dbReference type="Gene3D" id="3.40.1170.60">
    <property type="match status" value="1"/>
</dbReference>
<dbReference type="PROSITE" id="PS50173">
    <property type="entry name" value="UMUC"/>
    <property type="match status" value="1"/>
</dbReference>
<comment type="similarity">
    <text evidence="1">Belongs to the DNA polymerase type-Y family.</text>
</comment>
<evidence type="ECO:0000256" key="1">
    <source>
        <dbReference type="ARBA" id="ARBA00010945"/>
    </source>
</evidence>
<accession>A0A2A8CVL3</accession>
<dbReference type="OrthoDB" id="9808813at2"/>
<keyword evidence="5" id="KW-1185">Reference proteome</keyword>
<dbReference type="Gene3D" id="3.30.70.270">
    <property type="match status" value="1"/>
</dbReference>
<evidence type="ECO:0000313" key="5">
    <source>
        <dbReference type="Proteomes" id="UP000220102"/>
    </source>
</evidence>
<dbReference type="InterPro" id="IPR001126">
    <property type="entry name" value="UmuC"/>
</dbReference>
<dbReference type="InterPro" id="IPR036775">
    <property type="entry name" value="DNA_pol_Y-fam_lit_finger_sf"/>
</dbReference>
<dbReference type="Proteomes" id="UP000220102">
    <property type="component" value="Unassembled WGS sequence"/>
</dbReference>
<dbReference type="GO" id="GO:0003684">
    <property type="term" value="F:damaged DNA binding"/>
    <property type="evidence" value="ECO:0007669"/>
    <property type="project" value="InterPro"/>
</dbReference>
<name>A0A2A8CVL3_9BACT</name>
<dbReference type="InterPro" id="IPR043128">
    <property type="entry name" value="Rev_trsase/Diguanyl_cyclase"/>
</dbReference>
<dbReference type="SUPFAM" id="SSF100879">
    <property type="entry name" value="Lesion bypass DNA polymerase (Y-family), little finger domain"/>
    <property type="match status" value="1"/>
</dbReference>
<dbReference type="InterPro" id="IPR043502">
    <property type="entry name" value="DNA/RNA_pol_sf"/>
</dbReference>
<dbReference type="EMBL" id="PDEQ01000007">
    <property type="protein sequence ID" value="PEN12650.1"/>
    <property type="molecule type" value="Genomic_DNA"/>
</dbReference>
<comment type="caution">
    <text evidence="4">The sequence shown here is derived from an EMBL/GenBank/DDBJ whole genome shotgun (WGS) entry which is preliminary data.</text>
</comment>
<dbReference type="SUPFAM" id="SSF56672">
    <property type="entry name" value="DNA/RNA polymerases"/>
    <property type="match status" value="1"/>
</dbReference>
<dbReference type="Gene3D" id="3.30.1490.100">
    <property type="entry name" value="DNA polymerase, Y-family, little finger domain"/>
    <property type="match status" value="1"/>
</dbReference>
<reference evidence="4 5" key="1">
    <citation type="submission" date="2017-10" db="EMBL/GenBank/DDBJ databases">
        <title>Draft genome of Longibacter Salinarum.</title>
        <authorList>
            <person name="Goh K.M."/>
            <person name="Shamsir M.S."/>
            <person name="Lim S.W."/>
        </authorList>
    </citation>
    <scope>NUCLEOTIDE SEQUENCE [LARGE SCALE GENOMIC DNA]</scope>
    <source>
        <strain evidence="4 5">KCTC 52045</strain>
    </source>
</reference>
<sequence>MGMDVGCVHIPHVGAWAIRECEGQDDLGELVVVESGRVASASVAAQSAGVERGMTTARVRTLCPDVTVRPRDPALEAAAWQRVEARLNEVTPYVETESPGRAFVRPHRRARLAEVIDDLGARAALAPSRSVAQLAAGKAIRGELLKIDAEHVTSFLRRLPVGALAEAVVPADVAEQLALFGYGTVHAVRALSKRHLTAQFGDDGACLHAFLHDDDPPISAYVPPPSICESYTFEHTHDEPGRIETILVELVQDAVKRLERRTTQRLTVRLEERNRQTQTAARTLREPKEDAGDLAGLASTLLHTLVHDGMRVSAVSVELGALATPAGRQGRLFNERPGVRKVIEAVEQRYPGAVQRVVTEAAAIFDEDRYDFVPVRTA</sequence>
<dbReference type="PANTHER" id="PTHR35369">
    <property type="entry name" value="BLR3025 PROTEIN-RELATED"/>
    <property type="match status" value="1"/>
</dbReference>
<gene>
    <name evidence="4" type="ORF">CRI94_14140</name>
</gene>
<dbReference type="Pfam" id="PF11799">
    <property type="entry name" value="IMS_C"/>
    <property type="match status" value="1"/>
</dbReference>
<evidence type="ECO:0000313" key="4">
    <source>
        <dbReference type="EMBL" id="PEN12650.1"/>
    </source>
</evidence>
<organism evidence="4 5">
    <name type="scientific">Longibacter salinarum</name>
    <dbReference type="NCBI Taxonomy" id="1850348"/>
    <lineage>
        <taxon>Bacteria</taxon>
        <taxon>Pseudomonadati</taxon>
        <taxon>Rhodothermota</taxon>
        <taxon>Rhodothermia</taxon>
        <taxon>Rhodothermales</taxon>
        <taxon>Salisaetaceae</taxon>
        <taxon>Longibacter</taxon>
    </lineage>
</organism>
<keyword evidence="2" id="KW-0227">DNA damage</keyword>
<dbReference type="PANTHER" id="PTHR35369:SF2">
    <property type="entry name" value="BLR3025 PROTEIN"/>
    <property type="match status" value="1"/>
</dbReference>